<keyword evidence="8" id="KW-1185">Reference proteome</keyword>
<dbReference type="Pfam" id="PF00440">
    <property type="entry name" value="TetR_N"/>
    <property type="match status" value="1"/>
</dbReference>
<dbReference type="PROSITE" id="PS01081">
    <property type="entry name" value="HTH_TETR_1"/>
    <property type="match status" value="1"/>
</dbReference>
<dbReference type="InterPro" id="IPR036271">
    <property type="entry name" value="Tet_transcr_reg_TetR-rel_C_sf"/>
</dbReference>
<dbReference type="OrthoDB" id="70491at2"/>
<dbReference type="InterPro" id="IPR050109">
    <property type="entry name" value="HTH-type_TetR-like_transc_reg"/>
</dbReference>
<organism evidence="7 8">
    <name type="scientific">Streptomyces jumonjinensis</name>
    <dbReference type="NCBI Taxonomy" id="1945"/>
    <lineage>
        <taxon>Bacteria</taxon>
        <taxon>Bacillati</taxon>
        <taxon>Actinomycetota</taxon>
        <taxon>Actinomycetes</taxon>
        <taxon>Kitasatosporales</taxon>
        <taxon>Streptomycetaceae</taxon>
        <taxon>Streptomyces</taxon>
    </lineage>
</organism>
<dbReference type="PRINTS" id="PR00455">
    <property type="entry name" value="HTHTETR"/>
</dbReference>
<sequence length="225" mass="24842">MMEDVASDGSGTEKNRSGRRARRVRMTGAERREQLLDIGRTLFADKGFEGTSVEEIAAKAGVSKPVVYEHFGGKEGLYAVVVDREMRQLLDMVTGALTAGHPRELLEQAAFALLDYIEAYTDGFRILVRDSPVAQSTGTFASLISDIATQVEDILGMEFKNRGFDQKLAPLYAQALVGMVALTGQWWLDARRPKKAEVAAHLVNLAWHGLDGLEPKPRLMGHRKN</sequence>
<dbReference type="SUPFAM" id="SSF46689">
    <property type="entry name" value="Homeodomain-like"/>
    <property type="match status" value="1"/>
</dbReference>
<evidence type="ECO:0000256" key="3">
    <source>
        <dbReference type="ARBA" id="ARBA00023163"/>
    </source>
</evidence>
<reference evidence="7 8" key="1">
    <citation type="submission" date="2019-05" db="EMBL/GenBank/DDBJ databases">
        <title>Comparative genomics and metabolomics analyses of clavulanic acid producing Streptomyces species provides insight into specialized metabolism and evolution of beta-lactam biosynthetic gene clusters.</title>
        <authorList>
            <person name="Moore M.A."/>
            <person name="Cruz-Morales P."/>
            <person name="Barona Gomez F."/>
            <person name="Kapil T."/>
        </authorList>
    </citation>
    <scope>NUCLEOTIDE SEQUENCE [LARGE SCALE GENOMIC DNA]</scope>
    <source>
        <strain evidence="7 8">NRRL 5741</strain>
    </source>
</reference>
<feature type="DNA-binding region" description="H-T-H motif" evidence="4">
    <location>
        <begin position="52"/>
        <end position="71"/>
    </location>
</feature>
<feature type="region of interest" description="Disordered" evidence="5">
    <location>
        <begin position="1"/>
        <end position="26"/>
    </location>
</feature>
<proteinExistence type="predicted"/>
<dbReference type="InterPro" id="IPR023772">
    <property type="entry name" value="DNA-bd_HTH_TetR-type_CS"/>
</dbReference>
<protein>
    <submittedName>
        <fullName evidence="7">TetR/AcrR family transcriptional regulator</fullName>
    </submittedName>
</protein>
<dbReference type="Gene3D" id="1.10.357.10">
    <property type="entry name" value="Tetracycline Repressor, domain 2"/>
    <property type="match status" value="1"/>
</dbReference>
<dbReference type="GO" id="GO:0000976">
    <property type="term" value="F:transcription cis-regulatory region binding"/>
    <property type="evidence" value="ECO:0007669"/>
    <property type="project" value="TreeGrafter"/>
</dbReference>
<dbReference type="InterPro" id="IPR054129">
    <property type="entry name" value="DesT_TetR_C"/>
</dbReference>
<evidence type="ECO:0000256" key="1">
    <source>
        <dbReference type="ARBA" id="ARBA00023015"/>
    </source>
</evidence>
<name>A0A646KPA1_STRJU</name>
<dbReference type="PROSITE" id="PS50977">
    <property type="entry name" value="HTH_TETR_2"/>
    <property type="match status" value="1"/>
</dbReference>
<keyword evidence="3" id="KW-0804">Transcription</keyword>
<dbReference type="SUPFAM" id="SSF48498">
    <property type="entry name" value="Tetracyclin repressor-like, C-terminal domain"/>
    <property type="match status" value="1"/>
</dbReference>
<dbReference type="InterPro" id="IPR001647">
    <property type="entry name" value="HTH_TetR"/>
</dbReference>
<dbReference type="InterPro" id="IPR009057">
    <property type="entry name" value="Homeodomain-like_sf"/>
</dbReference>
<dbReference type="EMBL" id="VCLA01000174">
    <property type="protein sequence ID" value="MQT03721.1"/>
    <property type="molecule type" value="Genomic_DNA"/>
</dbReference>
<dbReference type="FunFam" id="1.10.10.60:FF:000141">
    <property type="entry name" value="TetR family transcriptional regulator"/>
    <property type="match status" value="1"/>
</dbReference>
<dbReference type="PANTHER" id="PTHR30055">
    <property type="entry name" value="HTH-TYPE TRANSCRIPTIONAL REGULATOR RUTR"/>
    <property type="match status" value="1"/>
</dbReference>
<keyword evidence="1" id="KW-0805">Transcription regulation</keyword>
<evidence type="ECO:0000313" key="8">
    <source>
        <dbReference type="Proteomes" id="UP000419138"/>
    </source>
</evidence>
<comment type="caution">
    <text evidence="7">The sequence shown here is derived from an EMBL/GenBank/DDBJ whole genome shotgun (WGS) entry which is preliminary data.</text>
</comment>
<keyword evidence="2 4" id="KW-0238">DNA-binding</keyword>
<evidence type="ECO:0000256" key="5">
    <source>
        <dbReference type="SAM" id="MobiDB-lite"/>
    </source>
</evidence>
<gene>
    <name evidence="7" type="ORF">FF041_27190</name>
</gene>
<dbReference type="Pfam" id="PF21943">
    <property type="entry name" value="TetR_C_46"/>
    <property type="match status" value="1"/>
</dbReference>
<feature type="domain" description="HTH tetR-type" evidence="6">
    <location>
        <begin position="29"/>
        <end position="89"/>
    </location>
</feature>
<evidence type="ECO:0000256" key="4">
    <source>
        <dbReference type="PROSITE-ProRule" id="PRU00335"/>
    </source>
</evidence>
<dbReference type="PANTHER" id="PTHR30055:SF227">
    <property type="entry name" value="TRANSCRIPTIONAL REGULATORY PROTEIN (PROBABLY TETR-FAMILY)-RELATED"/>
    <property type="match status" value="1"/>
</dbReference>
<evidence type="ECO:0000259" key="6">
    <source>
        <dbReference type="PROSITE" id="PS50977"/>
    </source>
</evidence>
<dbReference type="GO" id="GO:0045892">
    <property type="term" value="P:negative regulation of DNA-templated transcription"/>
    <property type="evidence" value="ECO:0007669"/>
    <property type="project" value="UniProtKB-ARBA"/>
</dbReference>
<accession>A0A646KPA1</accession>
<evidence type="ECO:0000256" key="2">
    <source>
        <dbReference type="ARBA" id="ARBA00023125"/>
    </source>
</evidence>
<dbReference type="Proteomes" id="UP000419138">
    <property type="component" value="Unassembled WGS sequence"/>
</dbReference>
<evidence type="ECO:0000313" key="7">
    <source>
        <dbReference type="EMBL" id="MQT03721.1"/>
    </source>
</evidence>
<dbReference type="AlphaFoldDB" id="A0A646KPA1"/>
<dbReference type="GO" id="GO:0003700">
    <property type="term" value="F:DNA-binding transcription factor activity"/>
    <property type="evidence" value="ECO:0007669"/>
    <property type="project" value="TreeGrafter"/>
</dbReference>